<feature type="transmembrane region" description="Helical" evidence="1">
    <location>
        <begin position="12"/>
        <end position="30"/>
    </location>
</feature>
<feature type="transmembrane region" description="Helical" evidence="1">
    <location>
        <begin position="97"/>
        <end position="118"/>
    </location>
</feature>
<name>A0A0C4E6R2_MAGP6</name>
<feature type="transmembrane region" description="Helical" evidence="1">
    <location>
        <begin position="72"/>
        <end position="91"/>
    </location>
</feature>
<evidence type="ECO:0000313" key="2">
    <source>
        <dbReference type="EMBL" id="KLU89234.1"/>
    </source>
</evidence>
<reference evidence="4" key="2">
    <citation type="submission" date="2010-05" db="EMBL/GenBank/DDBJ databases">
        <title>The genome sequence of Magnaporthe poae strain ATCC 64411.</title>
        <authorList>
            <person name="Ma L.-J."/>
            <person name="Dead R."/>
            <person name="Young S."/>
            <person name="Zeng Q."/>
            <person name="Koehrsen M."/>
            <person name="Alvarado L."/>
            <person name="Berlin A."/>
            <person name="Chapman S.B."/>
            <person name="Chen Z."/>
            <person name="Freedman E."/>
            <person name="Gellesch M."/>
            <person name="Goldberg J."/>
            <person name="Griggs A."/>
            <person name="Gujja S."/>
            <person name="Heilman E.R."/>
            <person name="Heiman D."/>
            <person name="Hepburn T."/>
            <person name="Howarth C."/>
            <person name="Jen D."/>
            <person name="Larson L."/>
            <person name="Mehta T."/>
            <person name="Neiman D."/>
            <person name="Pearson M."/>
            <person name="Roberts A."/>
            <person name="Saif S."/>
            <person name="Shea T."/>
            <person name="Shenoy N."/>
            <person name="Sisk P."/>
            <person name="Stolte C."/>
            <person name="Sykes S."/>
            <person name="Walk T."/>
            <person name="White J."/>
            <person name="Yandava C."/>
            <person name="Haas B."/>
            <person name="Nusbaum C."/>
            <person name="Birren B."/>
        </authorList>
    </citation>
    <scope>NUCLEOTIDE SEQUENCE [LARGE SCALE GENOMIC DNA]</scope>
    <source>
        <strain evidence="4">ATCC 64411 / 73-15</strain>
    </source>
</reference>
<keyword evidence="4" id="KW-1185">Reference proteome</keyword>
<evidence type="ECO:0000313" key="4">
    <source>
        <dbReference type="Proteomes" id="UP000011715"/>
    </source>
</evidence>
<protein>
    <submittedName>
        <fullName evidence="2 3">Uncharacterized protein</fullName>
    </submittedName>
</protein>
<dbReference type="EnsemblFungi" id="MAPG_08208T0">
    <property type="protein sequence ID" value="MAPG_08208T0"/>
    <property type="gene ID" value="MAPG_08208"/>
</dbReference>
<reference evidence="3" key="4">
    <citation type="journal article" date="2015" name="G3 (Bethesda)">
        <title>Genome sequences of three phytopathogenic species of the Magnaporthaceae family of fungi.</title>
        <authorList>
            <person name="Okagaki L.H."/>
            <person name="Nunes C.C."/>
            <person name="Sailsbery J."/>
            <person name="Clay B."/>
            <person name="Brown D."/>
            <person name="John T."/>
            <person name="Oh Y."/>
            <person name="Young N."/>
            <person name="Fitzgerald M."/>
            <person name="Haas B.J."/>
            <person name="Zeng Q."/>
            <person name="Young S."/>
            <person name="Adiconis X."/>
            <person name="Fan L."/>
            <person name="Levin J.Z."/>
            <person name="Mitchell T.K."/>
            <person name="Okubara P.A."/>
            <person name="Farman M.L."/>
            <person name="Kohn L.M."/>
            <person name="Birren B."/>
            <person name="Ma L.-J."/>
            <person name="Dean R.A."/>
        </authorList>
    </citation>
    <scope>NUCLEOTIDE SEQUENCE</scope>
    <source>
        <strain evidence="3">ATCC 64411 / 73-15</strain>
    </source>
</reference>
<accession>A0A0C4E6R2</accession>
<dbReference type="EMBL" id="ADBL01001982">
    <property type="status" value="NOT_ANNOTATED_CDS"/>
    <property type="molecule type" value="Genomic_DNA"/>
</dbReference>
<reference evidence="2" key="3">
    <citation type="submission" date="2011-03" db="EMBL/GenBank/DDBJ databases">
        <title>Annotation of Magnaporthe poae ATCC 64411.</title>
        <authorList>
            <person name="Ma L.-J."/>
            <person name="Dead R."/>
            <person name="Young S.K."/>
            <person name="Zeng Q."/>
            <person name="Gargeya S."/>
            <person name="Fitzgerald M."/>
            <person name="Haas B."/>
            <person name="Abouelleil A."/>
            <person name="Alvarado L."/>
            <person name="Arachchi H.M."/>
            <person name="Berlin A."/>
            <person name="Brown A."/>
            <person name="Chapman S.B."/>
            <person name="Chen Z."/>
            <person name="Dunbar C."/>
            <person name="Freedman E."/>
            <person name="Gearin G."/>
            <person name="Gellesch M."/>
            <person name="Goldberg J."/>
            <person name="Griggs A."/>
            <person name="Gujja S."/>
            <person name="Heiman D."/>
            <person name="Howarth C."/>
            <person name="Larson L."/>
            <person name="Lui A."/>
            <person name="MacDonald P.J.P."/>
            <person name="Mehta T."/>
            <person name="Montmayeur A."/>
            <person name="Murphy C."/>
            <person name="Neiman D."/>
            <person name="Pearson M."/>
            <person name="Priest M."/>
            <person name="Roberts A."/>
            <person name="Saif S."/>
            <person name="Shea T."/>
            <person name="Shenoy N."/>
            <person name="Sisk P."/>
            <person name="Stolte C."/>
            <person name="Sykes S."/>
            <person name="Yandava C."/>
            <person name="Wortman J."/>
            <person name="Nusbaum C."/>
            <person name="Birren B."/>
        </authorList>
    </citation>
    <scope>NUCLEOTIDE SEQUENCE</scope>
    <source>
        <strain evidence="2">ATCC 64411</strain>
    </source>
</reference>
<sequence>MEEALGHLLANIVWRCFLSLLVIGIDKFVIPRRDAIVRLGRRVQDHLRLPGFACIFSEADPGILERHLRTSCLLALITCIYLSLGLLVVVLERPQHPVAWIFALGVPLSALMGIWAWLACAKRRIDRGNARDTESGSLIVRNTNTEGRRGTDEKTATVAVDSEKQNLLATAAAANNGTLAVPTPGPSSGISAAAGEQLHIIWSDPYIC</sequence>
<evidence type="ECO:0000256" key="1">
    <source>
        <dbReference type="SAM" id="Phobius"/>
    </source>
</evidence>
<dbReference type="eggNOG" id="ENOG502T9WJ">
    <property type="taxonomic scope" value="Eukaryota"/>
</dbReference>
<dbReference type="Proteomes" id="UP000011715">
    <property type="component" value="Unassembled WGS sequence"/>
</dbReference>
<proteinExistence type="predicted"/>
<dbReference type="VEuPathDB" id="FungiDB:MAPG_08208"/>
<reference evidence="2" key="1">
    <citation type="submission" date="2010-05" db="EMBL/GenBank/DDBJ databases">
        <title>The Genome Sequence of Magnaporthe poae strain ATCC 64411.</title>
        <authorList>
            <consortium name="The Broad Institute Genome Sequencing Platform"/>
            <consortium name="Broad Institute Genome Sequencing Center for Infectious Disease"/>
            <person name="Ma L.-J."/>
            <person name="Dead R."/>
            <person name="Young S."/>
            <person name="Zeng Q."/>
            <person name="Koehrsen M."/>
            <person name="Alvarado L."/>
            <person name="Berlin A."/>
            <person name="Chapman S.B."/>
            <person name="Chen Z."/>
            <person name="Freedman E."/>
            <person name="Gellesch M."/>
            <person name="Goldberg J."/>
            <person name="Griggs A."/>
            <person name="Gujja S."/>
            <person name="Heilman E.R."/>
            <person name="Heiman D."/>
            <person name="Hepburn T."/>
            <person name="Howarth C."/>
            <person name="Jen D."/>
            <person name="Larson L."/>
            <person name="Mehta T."/>
            <person name="Neiman D."/>
            <person name="Pearson M."/>
            <person name="Roberts A."/>
            <person name="Saif S."/>
            <person name="Shea T."/>
            <person name="Shenoy N."/>
            <person name="Sisk P."/>
            <person name="Stolte C."/>
            <person name="Sykes S."/>
            <person name="Walk T."/>
            <person name="White J."/>
            <person name="Yandava C."/>
            <person name="Haas B."/>
            <person name="Nusbaum C."/>
            <person name="Birren B."/>
        </authorList>
    </citation>
    <scope>NUCLEOTIDE SEQUENCE</scope>
    <source>
        <strain evidence="2">ATCC 64411</strain>
    </source>
</reference>
<dbReference type="AlphaFoldDB" id="A0A0C4E6R2"/>
<keyword evidence="1" id="KW-0472">Membrane</keyword>
<organism evidence="3 4">
    <name type="scientific">Magnaporthiopsis poae (strain ATCC 64411 / 73-15)</name>
    <name type="common">Kentucky bluegrass fungus</name>
    <name type="synonym">Magnaporthe poae</name>
    <dbReference type="NCBI Taxonomy" id="644358"/>
    <lineage>
        <taxon>Eukaryota</taxon>
        <taxon>Fungi</taxon>
        <taxon>Dikarya</taxon>
        <taxon>Ascomycota</taxon>
        <taxon>Pezizomycotina</taxon>
        <taxon>Sordariomycetes</taxon>
        <taxon>Sordariomycetidae</taxon>
        <taxon>Magnaporthales</taxon>
        <taxon>Magnaporthaceae</taxon>
        <taxon>Magnaporthiopsis</taxon>
    </lineage>
</organism>
<gene>
    <name evidence="2" type="ORF">MAPG_08208</name>
</gene>
<evidence type="ECO:0000313" key="3">
    <source>
        <dbReference type="EnsemblFungi" id="MAPG_08208T0"/>
    </source>
</evidence>
<dbReference type="EMBL" id="GL876972">
    <property type="protein sequence ID" value="KLU89234.1"/>
    <property type="molecule type" value="Genomic_DNA"/>
</dbReference>
<dbReference type="OrthoDB" id="4698667at2759"/>
<reference evidence="3" key="5">
    <citation type="submission" date="2015-06" db="UniProtKB">
        <authorList>
            <consortium name="EnsemblFungi"/>
        </authorList>
    </citation>
    <scope>IDENTIFICATION</scope>
    <source>
        <strain evidence="3">ATCC 64411</strain>
    </source>
</reference>
<keyword evidence="1" id="KW-1133">Transmembrane helix</keyword>
<keyword evidence="1" id="KW-0812">Transmembrane</keyword>